<dbReference type="Proteomes" id="UP000029448">
    <property type="component" value="Unassembled WGS sequence"/>
</dbReference>
<evidence type="ECO:0000313" key="1">
    <source>
        <dbReference type="EMBL" id="KGB21919.1"/>
    </source>
</evidence>
<sequence length="80" mass="9104">MPILAAKFDPTATDVRLDSDLLHIVMADGRELSVPLEWFPRLRDASPEQRAHWRFIGRGKGIHWPDVDEDISVASLLRLS</sequence>
<dbReference type="GeneID" id="89479932"/>
<protein>
    <recommendedName>
        <fullName evidence="3">DUF2442 domain-containing protein</fullName>
    </recommendedName>
</protein>
<evidence type="ECO:0000313" key="2">
    <source>
        <dbReference type="Proteomes" id="UP000029448"/>
    </source>
</evidence>
<gene>
    <name evidence="1" type="ORF">AtDm6_2685</name>
</gene>
<dbReference type="InterPro" id="IPR018841">
    <property type="entry name" value="DUF2442"/>
</dbReference>
<dbReference type="STRING" id="104102.AtDm6_2685"/>
<keyword evidence="2" id="KW-1185">Reference proteome</keyword>
<proteinExistence type="predicted"/>
<dbReference type="EMBL" id="JOKM01000093">
    <property type="protein sequence ID" value="KGB21919.1"/>
    <property type="molecule type" value="Genomic_DNA"/>
</dbReference>
<organism evidence="1 2">
    <name type="scientific">Acetobacter tropicalis</name>
    <dbReference type="NCBI Taxonomy" id="104102"/>
    <lineage>
        <taxon>Bacteria</taxon>
        <taxon>Pseudomonadati</taxon>
        <taxon>Pseudomonadota</taxon>
        <taxon>Alphaproteobacteria</taxon>
        <taxon>Acetobacterales</taxon>
        <taxon>Acetobacteraceae</taxon>
        <taxon>Acetobacter</taxon>
    </lineage>
</organism>
<dbReference type="Gene3D" id="3.30.2020.40">
    <property type="entry name" value="Uncharacterised protein PF10387, DUF2442"/>
    <property type="match status" value="1"/>
</dbReference>
<dbReference type="Pfam" id="PF10387">
    <property type="entry name" value="DUF2442"/>
    <property type="match status" value="1"/>
</dbReference>
<accession>A0A094YMS3</accession>
<dbReference type="RefSeq" id="WP_035381452.1">
    <property type="nucleotide sequence ID" value="NZ_JAUYUW010000001.1"/>
</dbReference>
<reference evidence="1 2" key="1">
    <citation type="submission" date="2014-06" db="EMBL/GenBank/DDBJ databases">
        <title>Functional and comparative genomic analyses of the Drosophila gut microbiota identify candidate symbiosis factors.</title>
        <authorList>
            <person name="Newell P.D."/>
            <person name="Chaston J.M."/>
            <person name="Douglas A.E."/>
        </authorList>
    </citation>
    <scope>NUCLEOTIDE SEQUENCE [LARGE SCALE GENOMIC DNA]</scope>
    <source>
        <strain evidence="1 2">DmCS_006</strain>
    </source>
</reference>
<evidence type="ECO:0008006" key="3">
    <source>
        <dbReference type="Google" id="ProtNLM"/>
    </source>
</evidence>
<dbReference type="PATRIC" id="fig|104102.7.peg.2649"/>
<name>A0A094YMS3_9PROT</name>
<comment type="caution">
    <text evidence="1">The sequence shown here is derived from an EMBL/GenBank/DDBJ whole genome shotgun (WGS) entry which is preliminary data.</text>
</comment>
<dbReference type="AlphaFoldDB" id="A0A094YMS3"/>